<evidence type="ECO:0000256" key="2">
    <source>
        <dbReference type="ARBA" id="ARBA00013090"/>
    </source>
</evidence>
<dbReference type="InterPro" id="IPR001920">
    <property type="entry name" value="Asp/Glu_race"/>
</dbReference>
<evidence type="ECO:0000256" key="4">
    <source>
        <dbReference type="ARBA" id="ARBA00022984"/>
    </source>
</evidence>
<accession>W0FGY5</accession>
<feature type="binding site" evidence="7">
    <location>
        <begin position="11"/>
        <end position="12"/>
    </location>
    <ligand>
        <name>substrate</name>
    </ligand>
</feature>
<evidence type="ECO:0000256" key="5">
    <source>
        <dbReference type="ARBA" id="ARBA00023235"/>
    </source>
</evidence>
<proteinExistence type="inferred from homology"/>
<feature type="active site" description="Proton donor/acceptor" evidence="7">
    <location>
        <position position="74"/>
    </location>
</feature>
<feature type="binding site" evidence="7">
    <location>
        <begin position="75"/>
        <end position="76"/>
    </location>
    <ligand>
        <name>substrate</name>
    </ligand>
</feature>
<feature type="active site" description="Proton donor/acceptor" evidence="7">
    <location>
        <position position="190"/>
    </location>
</feature>
<dbReference type="GO" id="GO:0008881">
    <property type="term" value="F:glutamate racemase activity"/>
    <property type="evidence" value="ECO:0007669"/>
    <property type="project" value="UniProtKB-UniRule"/>
</dbReference>
<dbReference type="EMBL" id="KC246778">
    <property type="protein sequence ID" value="AHF23903.1"/>
    <property type="molecule type" value="Genomic_DNA"/>
</dbReference>
<keyword evidence="4 7" id="KW-0573">Peptidoglycan synthesis</keyword>
<dbReference type="HAMAP" id="MF_00258">
    <property type="entry name" value="Glu_racemase"/>
    <property type="match status" value="1"/>
</dbReference>
<organism evidence="8">
    <name type="scientific">uncultured bacterium Contig1759</name>
    <dbReference type="NCBI Taxonomy" id="1393502"/>
    <lineage>
        <taxon>Bacteria</taxon>
        <taxon>environmental samples</taxon>
    </lineage>
</organism>
<dbReference type="InterPro" id="IPR004391">
    <property type="entry name" value="Glu_race"/>
</dbReference>
<sequence length="276" mass="29533">MADTRPIGVFDSGIGGLTVLREIWRACPDESTVYFGDNSRAPYGTKSKSTVIRYSLQNMKFLESKDVKMIVIACNTASAYAYETLADKTGVPVIEVVTPGADAACKATKNGKIGIIATKGTISTATYRHAVERRAAELGLGGIEITEQACPLFVSLAEEGWWDNEVARITAHEYLAPLKAAGVDTLVLGCTHYPLLTKVIQEEMGDGVKLVNTGVATAEVVKEALAREGIASDGSSSSKEFYTSDDPHLFESVASPFLGSGLPAGTKHFNTDRYEI</sequence>
<dbReference type="PANTHER" id="PTHR21198:SF2">
    <property type="entry name" value="GLUTAMATE RACEMASE"/>
    <property type="match status" value="1"/>
</dbReference>
<feature type="binding site" evidence="7">
    <location>
        <begin position="43"/>
        <end position="44"/>
    </location>
    <ligand>
        <name>substrate</name>
    </ligand>
</feature>
<protein>
    <recommendedName>
        <fullName evidence="2 7">Glutamate racemase</fullName>
        <ecNumber evidence="2 7">5.1.1.3</ecNumber>
    </recommendedName>
</protein>
<dbReference type="NCBIfam" id="TIGR00067">
    <property type="entry name" value="glut_race"/>
    <property type="match status" value="1"/>
</dbReference>
<dbReference type="GO" id="GO:0071555">
    <property type="term" value="P:cell wall organization"/>
    <property type="evidence" value="ECO:0007669"/>
    <property type="project" value="UniProtKB-KW"/>
</dbReference>
<gene>
    <name evidence="7" type="primary">murI</name>
</gene>
<comment type="function">
    <text evidence="7">Provides the (R)-glutamate required for cell wall biosynthesis.</text>
</comment>
<dbReference type="FunFam" id="3.40.50.1860:FF:000001">
    <property type="entry name" value="Glutamate racemase"/>
    <property type="match status" value="1"/>
</dbReference>
<dbReference type="GO" id="GO:0009252">
    <property type="term" value="P:peptidoglycan biosynthetic process"/>
    <property type="evidence" value="ECO:0007669"/>
    <property type="project" value="UniProtKB-UniRule"/>
</dbReference>
<dbReference type="UniPathway" id="UPA00219"/>
<dbReference type="PROSITE" id="PS00924">
    <property type="entry name" value="ASP_GLU_RACEMASE_2"/>
    <property type="match status" value="1"/>
</dbReference>
<keyword evidence="5 7" id="KW-0413">Isomerase</keyword>
<evidence type="ECO:0000256" key="6">
    <source>
        <dbReference type="ARBA" id="ARBA00023316"/>
    </source>
</evidence>
<evidence type="ECO:0000313" key="8">
    <source>
        <dbReference type="EMBL" id="AHF23903.1"/>
    </source>
</evidence>
<keyword evidence="3 7" id="KW-0133">Cell shape</keyword>
<keyword evidence="6 7" id="KW-0961">Cell wall biogenesis/degradation</keyword>
<dbReference type="PANTHER" id="PTHR21198">
    <property type="entry name" value="GLUTAMATE RACEMASE"/>
    <property type="match status" value="1"/>
</dbReference>
<name>W0FGY5_9BACT</name>
<evidence type="ECO:0000256" key="7">
    <source>
        <dbReference type="HAMAP-Rule" id="MF_00258"/>
    </source>
</evidence>
<dbReference type="GO" id="GO:0008360">
    <property type="term" value="P:regulation of cell shape"/>
    <property type="evidence" value="ECO:0007669"/>
    <property type="project" value="UniProtKB-KW"/>
</dbReference>
<dbReference type="InterPro" id="IPR018187">
    <property type="entry name" value="Asp/Glu_racemase_AS_1"/>
</dbReference>
<dbReference type="SUPFAM" id="SSF53681">
    <property type="entry name" value="Aspartate/glutamate racemase"/>
    <property type="match status" value="2"/>
</dbReference>
<evidence type="ECO:0000256" key="1">
    <source>
        <dbReference type="ARBA" id="ARBA00001602"/>
    </source>
</evidence>
<dbReference type="EC" id="5.1.1.3" evidence="2 7"/>
<feature type="binding site" evidence="7">
    <location>
        <begin position="191"/>
        <end position="192"/>
    </location>
    <ligand>
        <name>substrate</name>
    </ligand>
</feature>
<comment type="pathway">
    <text evidence="7">Cell wall biogenesis; peptidoglycan biosynthesis.</text>
</comment>
<dbReference type="Gene3D" id="3.40.50.1860">
    <property type="match status" value="2"/>
</dbReference>
<dbReference type="AlphaFoldDB" id="W0FGY5"/>
<reference evidence="8" key="1">
    <citation type="journal article" date="2013" name="PLoS ONE">
        <title>Metagenomic insights into the carbohydrate-active enzymes carried by the microorganisms adhering to solid digesta in the rumen of cows.</title>
        <authorList>
            <person name="Wang L."/>
            <person name="Hatem A."/>
            <person name="Catalyurek U.V."/>
            <person name="Morrison M."/>
            <person name="Yu Z."/>
        </authorList>
    </citation>
    <scope>NUCLEOTIDE SEQUENCE</scope>
</reference>
<comment type="similarity">
    <text evidence="7">Belongs to the aspartate/glutamate racemases family.</text>
</comment>
<dbReference type="InterPro" id="IPR015942">
    <property type="entry name" value="Asp/Glu/hydantoin_racemase"/>
</dbReference>
<dbReference type="InterPro" id="IPR033134">
    <property type="entry name" value="Asp/Glu_racemase_AS_2"/>
</dbReference>
<evidence type="ECO:0000256" key="3">
    <source>
        <dbReference type="ARBA" id="ARBA00022960"/>
    </source>
</evidence>
<dbReference type="PROSITE" id="PS00923">
    <property type="entry name" value="ASP_GLU_RACEMASE_1"/>
    <property type="match status" value="1"/>
</dbReference>
<comment type="catalytic activity">
    <reaction evidence="1 7">
        <text>L-glutamate = D-glutamate</text>
        <dbReference type="Rhea" id="RHEA:12813"/>
        <dbReference type="ChEBI" id="CHEBI:29985"/>
        <dbReference type="ChEBI" id="CHEBI:29986"/>
        <dbReference type="EC" id="5.1.1.3"/>
    </reaction>
</comment>
<dbReference type="Pfam" id="PF01177">
    <property type="entry name" value="Asp_Glu_race"/>
    <property type="match status" value="1"/>
</dbReference>